<keyword evidence="3" id="KW-0804">Transcription</keyword>
<dbReference type="FunFam" id="1.10.10.10:FF:000056">
    <property type="entry name" value="IclR family transcriptional regulator"/>
    <property type="match status" value="1"/>
</dbReference>
<dbReference type="SMART" id="SM00346">
    <property type="entry name" value="HTH_ICLR"/>
    <property type="match status" value="1"/>
</dbReference>
<evidence type="ECO:0000259" key="4">
    <source>
        <dbReference type="PROSITE" id="PS51077"/>
    </source>
</evidence>
<keyword evidence="2" id="KW-0238">DNA-binding</keyword>
<dbReference type="EMBL" id="QEYD01000002">
    <property type="protein sequence ID" value="PWE31056.1"/>
    <property type="molecule type" value="Genomic_DNA"/>
</dbReference>
<dbReference type="GO" id="GO:0003677">
    <property type="term" value="F:DNA binding"/>
    <property type="evidence" value="ECO:0007669"/>
    <property type="project" value="UniProtKB-KW"/>
</dbReference>
<dbReference type="InterPro" id="IPR050707">
    <property type="entry name" value="HTH_MetabolicPath_Reg"/>
</dbReference>
<feature type="domain" description="IclR-ED" evidence="5">
    <location>
        <begin position="65"/>
        <end position="246"/>
    </location>
</feature>
<evidence type="ECO:0000313" key="7">
    <source>
        <dbReference type="Proteomes" id="UP000244940"/>
    </source>
</evidence>
<evidence type="ECO:0000313" key="6">
    <source>
        <dbReference type="EMBL" id="PWE31056.1"/>
    </source>
</evidence>
<dbReference type="PROSITE" id="PS51078">
    <property type="entry name" value="ICLR_ED"/>
    <property type="match status" value="1"/>
</dbReference>
<comment type="caution">
    <text evidence="6">The sequence shown here is derived from an EMBL/GenBank/DDBJ whole genome shotgun (WGS) entry which is preliminary data.</text>
</comment>
<organism evidence="6 7">
    <name type="scientific">Pararhodobacter marinus</name>
    <dbReference type="NCBI Taxonomy" id="2184063"/>
    <lineage>
        <taxon>Bacteria</taxon>
        <taxon>Pseudomonadati</taxon>
        <taxon>Pseudomonadota</taxon>
        <taxon>Alphaproteobacteria</taxon>
        <taxon>Rhodobacterales</taxon>
        <taxon>Paracoccaceae</taxon>
        <taxon>Pararhodobacter</taxon>
    </lineage>
</organism>
<evidence type="ECO:0000256" key="2">
    <source>
        <dbReference type="ARBA" id="ARBA00023125"/>
    </source>
</evidence>
<gene>
    <name evidence="6" type="ORF">C4N9_04715</name>
</gene>
<name>A0A2U2CGP1_9RHOB</name>
<evidence type="ECO:0008006" key="8">
    <source>
        <dbReference type="Google" id="ProtNLM"/>
    </source>
</evidence>
<evidence type="ECO:0000256" key="3">
    <source>
        <dbReference type="ARBA" id="ARBA00023163"/>
    </source>
</evidence>
<dbReference type="Gene3D" id="1.10.10.10">
    <property type="entry name" value="Winged helix-like DNA-binding domain superfamily/Winged helix DNA-binding domain"/>
    <property type="match status" value="1"/>
</dbReference>
<evidence type="ECO:0000256" key="1">
    <source>
        <dbReference type="ARBA" id="ARBA00023015"/>
    </source>
</evidence>
<dbReference type="Pfam" id="PF01614">
    <property type="entry name" value="IclR_C"/>
    <property type="match status" value="1"/>
</dbReference>
<dbReference type="PROSITE" id="PS51077">
    <property type="entry name" value="HTH_ICLR"/>
    <property type="match status" value="1"/>
</dbReference>
<dbReference type="PANTHER" id="PTHR30136">
    <property type="entry name" value="HELIX-TURN-HELIX TRANSCRIPTIONAL REGULATOR, ICLR FAMILY"/>
    <property type="match status" value="1"/>
</dbReference>
<feature type="domain" description="HTH iclR-type" evidence="4">
    <location>
        <begin position="2"/>
        <end position="64"/>
    </location>
</feature>
<dbReference type="InterPro" id="IPR036388">
    <property type="entry name" value="WH-like_DNA-bd_sf"/>
</dbReference>
<sequence>MIKSVEKAFRVLEGLSRADGPMRLSDIARANGITRSNAFHLLQTLQELDYVRQAEDSTLYEATFRSFEIGAKLLSRNTLVAVAHPFLLRLSEQVPENVMLNVRDGLWNVVADRIESRSVVRTLAYLGARAPLQSVSSGKVLLAHAPASVIDEVARSLVAYTARSITDPDALREQLARIREQGYAVAIGEVNEDAKGVASPVRDRHGDVVAALSIAGPMNRLGEDTIAHYVALQHDTIRRIEAAWANGWRGDAAPPQFPGQASVARPSSA</sequence>
<accession>A0A2U2CGP1</accession>
<dbReference type="GO" id="GO:0045892">
    <property type="term" value="P:negative regulation of DNA-templated transcription"/>
    <property type="evidence" value="ECO:0007669"/>
    <property type="project" value="TreeGrafter"/>
</dbReference>
<dbReference type="PANTHER" id="PTHR30136:SF35">
    <property type="entry name" value="HTH-TYPE TRANSCRIPTIONAL REGULATOR RV1719"/>
    <property type="match status" value="1"/>
</dbReference>
<dbReference type="Pfam" id="PF09339">
    <property type="entry name" value="HTH_IclR"/>
    <property type="match status" value="1"/>
</dbReference>
<proteinExistence type="predicted"/>
<protein>
    <recommendedName>
        <fullName evidence="8">IclR family transcriptional regulator</fullName>
    </recommendedName>
</protein>
<dbReference type="InterPro" id="IPR029016">
    <property type="entry name" value="GAF-like_dom_sf"/>
</dbReference>
<dbReference type="InterPro" id="IPR005471">
    <property type="entry name" value="Tscrpt_reg_IclR_N"/>
</dbReference>
<dbReference type="RefSeq" id="WP_109532134.1">
    <property type="nucleotide sequence ID" value="NZ_CAXPUO010000037.1"/>
</dbReference>
<dbReference type="InterPro" id="IPR036390">
    <property type="entry name" value="WH_DNA-bd_sf"/>
</dbReference>
<dbReference type="InterPro" id="IPR014757">
    <property type="entry name" value="Tscrpt_reg_IclR_C"/>
</dbReference>
<dbReference type="Gene3D" id="3.30.450.40">
    <property type="match status" value="1"/>
</dbReference>
<dbReference type="GeneID" id="94364183"/>
<evidence type="ECO:0000259" key="5">
    <source>
        <dbReference type="PROSITE" id="PS51078"/>
    </source>
</evidence>
<dbReference type="AlphaFoldDB" id="A0A2U2CGP1"/>
<dbReference type="GO" id="GO:0003700">
    <property type="term" value="F:DNA-binding transcription factor activity"/>
    <property type="evidence" value="ECO:0007669"/>
    <property type="project" value="TreeGrafter"/>
</dbReference>
<keyword evidence="7" id="KW-1185">Reference proteome</keyword>
<reference evidence="6 7" key="1">
    <citation type="submission" date="2018-05" db="EMBL/GenBank/DDBJ databases">
        <title>Pararhodobacter marina sp. nov., isolated from deep-sea water of the Indian Ocean.</title>
        <authorList>
            <person name="Lai Q.Sr."/>
            <person name="Liu X."/>
            <person name="Shao Z."/>
        </authorList>
    </citation>
    <scope>NUCLEOTIDE SEQUENCE [LARGE SCALE GENOMIC DNA]</scope>
    <source>
        <strain evidence="6 7">CIC4N-9</strain>
    </source>
</reference>
<dbReference type="SUPFAM" id="SSF46785">
    <property type="entry name" value="Winged helix' DNA-binding domain"/>
    <property type="match status" value="1"/>
</dbReference>
<dbReference type="SUPFAM" id="SSF55781">
    <property type="entry name" value="GAF domain-like"/>
    <property type="match status" value="1"/>
</dbReference>
<dbReference type="OrthoDB" id="8357778at2"/>
<dbReference type="Proteomes" id="UP000244940">
    <property type="component" value="Unassembled WGS sequence"/>
</dbReference>
<keyword evidence="1" id="KW-0805">Transcription regulation</keyword>